<reference evidence="1" key="1">
    <citation type="submission" date="2014-11" db="EMBL/GenBank/DDBJ databases">
        <authorList>
            <person name="Amaro Gonzalez C."/>
        </authorList>
    </citation>
    <scope>NUCLEOTIDE SEQUENCE</scope>
</reference>
<proteinExistence type="predicted"/>
<reference evidence="1" key="2">
    <citation type="journal article" date="2015" name="Fish Shellfish Immunol.">
        <title>Early steps in the European eel (Anguilla anguilla)-Vibrio vulnificus interaction in the gills: Role of the RtxA13 toxin.</title>
        <authorList>
            <person name="Callol A."/>
            <person name="Pajuelo D."/>
            <person name="Ebbesson L."/>
            <person name="Teles M."/>
            <person name="MacKenzie S."/>
            <person name="Amaro C."/>
        </authorList>
    </citation>
    <scope>NUCLEOTIDE SEQUENCE</scope>
</reference>
<organism evidence="1">
    <name type="scientific">Anguilla anguilla</name>
    <name type="common">European freshwater eel</name>
    <name type="synonym">Muraena anguilla</name>
    <dbReference type="NCBI Taxonomy" id="7936"/>
    <lineage>
        <taxon>Eukaryota</taxon>
        <taxon>Metazoa</taxon>
        <taxon>Chordata</taxon>
        <taxon>Craniata</taxon>
        <taxon>Vertebrata</taxon>
        <taxon>Euteleostomi</taxon>
        <taxon>Actinopterygii</taxon>
        <taxon>Neopterygii</taxon>
        <taxon>Teleostei</taxon>
        <taxon>Anguilliformes</taxon>
        <taxon>Anguillidae</taxon>
        <taxon>Anguilla</taxon>
    </lineage>
</organism>
<accession>A0A0E9Q1G6</accession>
<name>A0A0E9Q1G6_ANGAN</name>
<evidence type="ECO:0000313" key="1">
    <source>
        <dbReference type="EMBL" id="JAH10185.1"/>
    </source>
</evidence>
<dbReference type="EMBL" id="GBXM01098392">
    <property type="protein sequence ID" value="JAH10185.1"/>
    <property type="molecule type" value="Transcribed_RNA"/>
</dbReference>
<dbReference type="AlphaFoldDB" id="A0A0E9Q1G6"/>
<sequence>MLMKSRCALLVRTEYRACLEFA</sequence>
<protein>
    <submittedName>
        <fullName evidence="1">Uncharacterized protein</fullName>
    </submittedName>
</protein>